<feature type="region of interest" description="Disordered" evidence="1">
    <location>
        <begin position="1"/>
        <end position="22"/>
    </location>
</feature>
<organism evidence="2 3">
    <name type="scientific">Camellia sinensis var. sinensis</name>
    <name type="common">China tea</name>
    <dbReference type="NCBI Taxonomy" id="542762"/>
    <lineage>
        <taxon>Eukaryota</taxon>
        <taxon>Viridiplantae</taxon>
        <taxon>Streptophyta</taxon>
        <taxon>Embryophyta</taxon>
        <taxon>Tracheophyta</taxon>
        <taxon>Spermatophyta</taxon>
        <taxon>Magnoliopsida</taxon>
        <taxon>eudicotyledons</taxon>
        <taxon>Gunneridae</taxon>
        <taxon>Pentapetalae</taxon>
        <taxon>asterids</taxon>
        <taxon>Ericales</taxon>
        <taxon>Theaceae</taxon>
        <taxon>Camellia</taxon>
    </lineage>
</organism>
<dbReference type="AlphaFoldDB" id="A0A4S4E976"/>
<evidence type="ECO:0000256" key="1">
    <source>
        <dbReference type="SAM" id="MobiDB-lite"/>
    </source>
</evidence>
<name>A0A4S4E976_CAMSN</name>
<dbReference type="InterPro" id="IPR053346">
    <property type="entry name" value="Fra_a_1-associated"/>
</dbReference>
<keyword evidence="3" id="KW-1185">Reference proteome</keyword>
<accession>A0A4S4E976</accession>
<comment type="caution">
    <text evidence="2">The sequence shown here is derived from an EMBL/GenBank/DDBJ whole genome shotgun (WGS) entry which is preliminary data.</text>
</comment>
<dbReference type="PANTHER" id="PTHR35722:SF1">
    <property type="entry name" value="MAL D 1-ASSOCIATED PROTEIN"/>
    <property type="match status" value="1"/>
</dbReference>
<proteinExistence type="predicted"/>
<gene>
    <name evidence="2" type="ORF">TEA_026808</name>
</gene>
<feature type="region of interest" description="Disordered" evidence="1">
    <location>
        <begin position="338"/>
        <end position="375"/>
    </location>
</feature>
<reference evidence="2 3" key="1">
    <citation type="journal article" date="2018" name="Proc. Natl. Acad. Sci. U.S.A.">
        <title>Draft genome sequence of Camellia sinensis var. sinensis provides insights into the evolution of the tea genome and tea quality.</title>
        <authorList>
            <person name="Wei C."/>
            <person name="Yang H."/>
            <person name="Wang S."/>
            <person name="Zhao J."/>
            <person name="Liu C."/>
            <person name="Gao L."/>
            <person name="Xia E."/>
            <person name="Lu Y."/>
            <person name="Tai Y."/>
            <person name="She G."/>
            <person name="Sun J."/>
            <person name="Cao H."/>
            <person name="Tong W."/>
            <person name="Gao Q."/>
            <person name="Li Y."/>
            <person name="Deng W."/>
            <person name="Jiang X."/>
            <person name="Wang W."/>
            <person name="Chen Q."/>
            <person name="Zhang S."/>
            <person name="Li H."/>
            <person name="Wu J."/>
            <person name="Wang P."/>
            <person name="Li P."/>
            <person name="Shi C."/>
            <person name="Zheng F."/>
            <person name="Jian J."/>
            <person name="Huang B."/>
            <person name="Shan D."/>
            <person name="Shi M."/>
            <person name="Fang C."/>
            <person name="Yue Y."/>
            <person name="Li F."/>
            <person name="Li D."/>
            <person name="Wei S."/>
            <person name="Han B."/>
            <person name="Jiang C."/>
            <person name="Yin Y."/>
            <person name="Xia T."/>
            <person name="Zhang Z."/>
            <person name="Bennetzen J.L."/>
            <person name="Zhao S."/>
            <person name="Wan X."/>
        </authorList>
    </citation>
    <scope>NUCLEOTIDE SEQUENCE [LARGE SCALE GENOMIC DNA]</scope>
    <source>
        <strain evidence="3">cv. Shuchazao</strain>
        <tissue evidence="2">Leaf</tissue>
    </source>
</reference>
<evidence type="ECO:0000313" key="2">
    <source>
        <dbReference type="EMBL" id="THG12681.1"/>
    </source>
</evidence>
<sequence length="375" mass="41676">MGWVWKKDEAEEDNSNPRSDNRCSTTKIVKSHCTTDEAQENGERVTAICNFESGMGWVWKKDEAEEDNSNPRSDDRCSTTKIVKSHCTTDEVEPGKFIRKCEKTEQILRDCVGRLVGMISWDVYHECSEHECKVDVCFPSKLGQGGALGVWTSGELSSTQEANINLTACGLGHHFAYRHTIPIDRGALEVCHMRRDVGDVAPRGLAMCRAWTGGKLDWFAMMCNVGLHAQVWSTWLSLWASCGHGEGAKDSYRLPSEVVQSNKEYTEEDVSDQVKKGSFPMESSELVPFGFPGLRGDIEAIERNFFGGLSRFFEAAEEMKNGFFSVFGSPHLYDGDSSSRNRGIPIEGHLPKEASPELNNPESGDVDLSGLARDV</sequence>
<dbReference type="PANTHER" id="PTHR35722">
    <property type="entry name" value="MAL D 1-ASSOCIATED PROTEIN"/>
    <property type="match status" value="1"/>
</dbReference>
<dbReference type="EMBL" id="SDRB02006393">
    <property type="protein sequence ID" value="THG12681.1"/>
    <property type="molecule type" value="Genomic_DNA"/>
</dbReference>
<evidence type="ECO:0000313" key="3">
    <source>
        <dbReference type="Proteomes" id="UP000306102"/>
    </source>
</evidence>
<protein>
    <submittedName>
        <fullName evidence="2">Uncharacterized protein</fullName>
    </submittedName>
</protein>
<dbReference type="Proteomes" id="UP000306102">
    <property type="component" value="Unassembled WGS sequence"/>
</dbReference>